<comment type="caution">
    <text evidence="1">The sequence shown here is derived from an EMBL/GenBank/DDBJ whole genome shotgun (WGS) entry which is preliminary data.</text>
</comment>
<accession>A0ABD3IC10</accession>
<dbReference type="SUPFAM" id="SSF56219">
    <property type="entry name" value="DNase I-like"/>
    <property type="match status" value="1"/>
</dbReference>
<evidence type="ECO:0000313" key="1">
    <source>
        <dbReference type="EMBL" id="KAL3700079.1"/>
    </source>
</evidence>
<dbReference type="Gene3D" id="3.60.10.10">
    <property type="entry name" value="Endonuclease/exonuclease/phosphatase"/>
    <property type="match status" value="1"/>
</dbReference>
<keyword evidence="2" id="KW-1185">Reference proteome</keyword>
<organism evidence="1 2">
    <name type="scientific">Riccia sorocarpa</name>
    <dbReference type="NCBI Taxonomy" id="122646"/>
    <lineage>
        <taxon>Eukaryota</taxon>
        <taxon>Viridiplantae</taxon>
        <taxon>Streptophyta</taxon>
        <taxon>Embryophyta</taxon>
        <taxon>Marchantiophyta</taxon>
        <taxon>Marchantiopsida</taxon>
        <taxon>Marchantiidae</taxon>
        <taxon>Marchantiales</taxon>
        <taxon>Ricciaceae</taxon>
        <taxon>Riccia</taxon>
    </lineage>
</organism>
<dbReference type="AlphaFoldDB" id="A0ABD3IC10"/>
<gene>
    <name evidence="1" type="ORF">R1sor_018101</name>
</gene>
<dbReference type="Proteomes" id="UP001633002">
    <property type="component" value="Unassembled WGS sequence"/>
</dbReference>
<dbReference type="EMBL" id="JBJQOH010000001">
    <property type="protein sequence ID" value="KAL3700079.1"/>
    <property type="molecule type" value="Genomic_DNA"/>
</dbReference>
<name>A0ABD3IC10_9MARC</name>
<evidence type="ECO:0000313" key="2">
    <source>
        <dbReference type="Proteomes" id="UP001633002"/>
    </source>
</evidence>
<protein>
    <submittedName>
        <fullName evidence="1">Uncharacterized protein</fullName>
    </submittedName>
</protein>
<dbReference type="InterPro" id="IPR036691">
    <property type="entry name" value="Endo/exonu/phosph_ase_sf"/>
</dbReference>
<proteinExistence type="predicted"/>
<reference evidence="1 2" key="1">
    <citation type="submission" date="2024-09" db="EMBL/GenBank/DDBJ databases">
        <title>Chromosome-scale assembly of Riccia sorocarpa.</title>
        <authorList>
            <person name="Paukszto L."/>
        </authorList>
    </citation>
    <scope>NUCLEOTIDE SEQUENCE [LARGE SCALE GENOMIC DNA]</scope>
    <source>
        <strain evidence="1">LP-2024</strain>
        <tissue evidence="1">Aerial parts of the thallus</tissue>
    </source>
</reference>
<sequence length="239" mass="27560">MKINTCVGTIGVASIYGPHDAGEKRAFMEYLVQMAEPTQKWIWMGDWNFIGDRRDSAGPSPVLQSELLLKWRDVELQWVLADMYDRAVTKGGPRFTRQVWRGERLDQARLDRVLKTKQNREHISYIVQEDGSRECNEDNILQMIEDFYADLSSKQQTTPAEEQEIRETLTLIDKQVSEGENNMLLMPPTLEELEKTVESMAHNKSPREDGAPVEVLLALWPGIKEKCVSFFENFGVHRD</sequence>